<dbReference type="SUPFAM" id="SSF64005">
    <property type="entry name" value="Undecaprenyl diphosphate synthase"/>
    <property type="match status" value="1"/>
</dbReference>
<keyword evidence="2 4" id="KW-0479">Metal-binding</keyword>
<comment type="function">
    <text evidence="4">Catalyzes the sequential condensation of isopentenyl diphosphate (IPP) with geranylgeranyl diphosphate (GGPP) to yield (2Z,6Z,10Z,14Z,18Z,22Z,26Z,30E,34E,38E)-undecaprenyl diphosphate (tritrans,heptacis-UPP). It is probably the precursor of glycosyl carrier lipids.</text>
</comment>
<dbReference type="Proteomes" id="UP000317265">
    <property type="component" value="Unassembled WGS sequence"/>
</dbReference>
<evidence type="ECO:0000256" key="1">
    <source>
        <dbReference type="ARBA" id="ARBA00022679"/>
    </source>
</evidence>
<evidence type="ECO:0000256" key="3">
    <source>
        <dbReference type="ARBA" id="ARBA00022842"/>
    </source>
</evidence>
<feature type="binding site" evidence="4">
    <location>
        <position position="210"/>
    </location>
    <ligand>
        <name>substrate</name>
    </ligand>
</feature>
<feature type="binding site" evidence="4">
    <location>
        <begin position="41"/>
        <end position="44"/>
    </location>
    <ligand>
        <name>substrate</name>
    </ligand>
</feature>
<dbReference type="EMBL" id="RXIH01000030">
    <property type="protein sequence ID" value="RZN56103.1"/>
    <property type="molecule type" value="Genomic_DNA"/>
</dbReference>
<dbReference type="FunFam" id="3.40.1180.10:FF:000003">
    <property type="entry name" value="Isoprenyl transferase 2"/>
    <property type="match status" value="1"/>
</dbReference>
<dbReference type="InterPro" id="IPR001441">
    <property type="entry name" value="UPP_synth-like"/>
</dbReference>
<comment type="caution">
    <text evidence="5">The sequence shown here is derived from an EMBL/GenBank/DDBJ whole genome shotgun (WGS) entry which is preliminary data.</text>
</comment>
<protein>
    <recommendedName>
        <fullName evidence="4">Tritrans,polycis-undecaprenyl-diphosphate synthase (geranylgeranyl-diphosphate specific)</fullName>
        <ecNumber evidence="4">2.5.1.89</ecNumber>
    </recommendedName>
    <alternativeName>
        <fullName evidence="4">Undecaprenyl diphosphate synthase</fullName>
        <shortName evidence="4">UDS</shortName>
    </alternativeName>
    <alternativeName>
        <fullName evidence="4">Undecaprenyl pyrophosphate synthase</fullName>
        <shortName evidence="4">UPP synthase</shortName>
    </alternativeName>
</protein>
<dbReference type="HAMAP" id="MF_01139">
    <property type="entry name" value="ISPT"/>
    <property type="match status" value="1"/>
</dbReference>
<evidence type="ECO:0000313" key="6">
    <source>
        <dbReference type="EMBL" id="TDA39467.1"/>
    </source>
</evidence>
<dbReference type="InterPro" id="IPR018520">
    <property type="entry name" value="UPP_synth-like_CS"/>
</dbReference>
<accession>A0A520KFC7</accession>
<feature type="binding site" evidence="4">
    <location>
        <position position="57"/>
    </location>
    <ligand>
        <name>substrate</name>
    </ligand>
</feature>
<dbReference type="GO" id="GO:0000287">
    <property type="term" value="F:magnesium ion binding"/>
    <property type="evidence" value="ECO:0007669"/>
    <property type="project" value="UniProtKB-UniRule"/>
</dbReference>
<keyword evidence="1 4" id="KW-0808">Transferase</keyword>
<dbReference type="GO" id="GO:0045547">
    <property type="term" value="F:ditrans,polycis-polyprenyl diphosphate synthase [(2E,6E)-farnesyl diphosphate specific] activity"/>
    <property type="evidence" value="ECO:0007669"/>
    <property type="project" value="TreeGrafter"/>
</dbReference>
<dbReference type="NCBIfam" id="TIGR00055">
    <property type="entry name" value="uppS"/>
    <property type="match status" value="1"/>
</dbReference>
<dbReference type="EC" id="2.5.1.89" evidence="4"/>
<feature type="binding site" evidence="4">
    <location>
        <position position="91"/>
    </location>
    <ligand>
        <name>substrate</name>
    </ligand>
</feature>
<evidence type="ECO:0000313" key="5">
    <source>
        <dbReference type="EMBL" id="RZN56103.1"/>
    </source>
</evidence>
<comment type="caution">
    <text evidence="4">Lacks conserved residue(s) required for the propagation of feature annotation.</text>
</comment>
<feature type="active site" evidence="4">
    <location>
        <position position="40"/>
    </location>
</feature>
<feature type="active site" description="Proton acceptor" evidence="4">
    <location>
        <position position="88"/>
    </location>
</feature>
<reference evidence="5 7" key="2">
    <citation type="journal article" date="2019" name="Nat. Microbiol.">
        <title>Wide diversity of methane and short-chain alkane metabolisms in uncultured archaea.</title>
        <authorList>
            <person name="Borrel G."/>
            <person name="Adam P.S."/>
            <person name="McKay L.J."/>
            <person name="Chen L.X."/>
            <person name="Sierra-Garcia I.N."/>
            <person name="Sieber C.M."/>
            <person name="Letourneur Q."/>
            <person name="Ghozlane A."/>
            <person name="Andersen G.L."/>
            <person name="Li W.J."/>
            <person name="Hallam S.J."/>
            <person name="Muyzer G."/>
            <person name="de Oliveira V.M."/>
            <person name="Inskeep W.P."/>
            <person name="Banfield J.F."/>
            <person name="Gribaldo S."/>
        </authorList>
    </citation>
    <scope>NUCLEOTIDE SEQUENCE [LARGE SCALE GENOMIC DNA]</scope>
    <source>
        <strain evidence="5">Verst-YHS</strain>
    </source>
</reference>
<gene>
    <name evidence="4 5" type="primary">uppS</name>
    <name evidence="6" type="ORF">DSO09_02295</name>
    <name evidence="5" type="ORF">EF809_03605</name>
</gene>
<dbReference type="PROSITE" id="PS01066">
    <property type="entry name" value="UPP_SYNTHASE"/>
    <property type="match status" value="1"/>
</dbReference>
<dbReference type="Pfam" id="PF01255">
    <property type="entry name" value="Prenyltransf"/>
    <property type="match status" value="1"/>
</dbReference>
<feature type="binding site" evidence="4">
    <location>
        <begin position="216"/>
        <end position="218"/>
    </location>
    <ligand>
        <name>substrate</name>
    </ligand>
</feature>
<dbReference type="PANTHER" id="PTHR10291:SF43">
    <property type="entry name" value="DEHYDRODOLICHYL DIPHOSPHATE SYNTHASE COMPLEX SUBUNIT DHDDS"/>
    <property type="match status" value="1"/>
</dbReference>
<comment type="catalytic activity">
    <reaction evidence="4">
        <text>geranylgeranyl diphosphate + 7 isopentenyl diphosphate = tri-trans,hepta-cis-undecaprenyl diphosphate + 7 diphosphate</text>
        <dbReference type="Rhea" id="RHEA:27622"/>
        <dbReference type="ChEBI" id="CHEBI:33019"/>
        <dbReference type="ChEBI" id="CHEBI:57533"/>
        <dbReference type="ChEBI" id="CHEBI:60388"/>
        <dbReference type="ChEBI" id="CHEBI:128769"/>
        <dbReference type="EC" id="2.5.1.89"/>
    </reaction>
</comment>
<dbReference type="InterPro" id="IPR036424">
    <property type="entry name" value="UPP_synth-like_sf"/>
</dbReference>
<dbReference type="PANTHER" id="PTHR10291">
    <property type="entry name" value="DEHYDRODOLICHYL DIPHOSPHATE SYNTHASE FAMILY MEMBER"/>
    <property type="match status" value="1"/>
</dbReference>
<keyword evidence="3 4" id="KW-0460">Magnesium</keyword>
<evidence type="ECO:0000256" key="4">
    <source>
        <dbReference type="HAMAP-Rule" id="MF_01139"/>
    </source>
</evidence>
<dbReference type="Gene3D" id="3.40.1180.10">
    <property type="entry name" value="Decaprenyl diphosphate synthase-like"/>
    <property type="match status" value="1"/>
</dbReference>
<dbReference type="EMBL" id="QNVI01000026">
    <property type="protein sequence ID" value="TDA39467.1"/>
    <property type="molecule type" value="Genomic_DNA"/>
</dbReference>
<reference evidence="6 8" key="1">
    <citation type="journal article" date="2019" name="Nat. Microbiol.">
        <title>Expanding anaerobic alkane metabolism in the domain of Archaea.</title>
        <authorList>
            <person name="Wang Y."/>
            <person name="Wegener G."/>
            <person name="Hou J."/>
            <person name="Wang F."/>
            <person name="Xiao X."/>
        </authorList>
    </citation>
    <scope>NUCLEOTIDE SEQUENCE [LARGE SCALE GENOMIC DNA]</scope>
    <source>
        <strain evidence="6">WYZ-LMO11</strain>
    </source>
</reference>
<name>A0A520KFC7_9CREN</name>
<comment type="similarity">
    <text evidence="4">Belongs to the UPP synthase family.</text>
</comment>
<dbReference type="Proteomes" id="UP000316080">
    <property type="component" value="Unassembled WGS sequence"/>
</dbReference>
<dbReference type="GO" id="GO:0016094">
    <property type="term" value="P:polyprenol biosynthetic process"/>
    <property type="evidence" value="ECO:0007669"/>
    <property type="project" value="TreeGrafter"/>
</dbReference>
<feature type="binding site" evidence="4">
    <location>
        <begin position="85"/>
        <end position="87"/>
    </location>
    <ligand>
        <name>substrate</name>
    </ligand>
</feature>
<proteinExistence type="inferred from homology"/>
<organism evidence="5 7">
    <name type="scientific">Thermoproteota archaeon</name>
    <dbReference type="NCBI Taxonomy" id="2056631"/>
    <lineage>
        <taxon>Archaea</taxon>
        <taxon>Thermoproteota</taxon>
    </lineage>
</organism>
<evidence type="ECO:0000256" key="2">
    <source>
        <dbReference type="ARBA" id="ARBA00022723"/>
    </source>
</evidence>
<feature type="binding site" evidence="4">
    <location>
        <position position="40"/>
    </location>
    <ligand>
        <name>Mg(2+)</name>
        <dbReference type="ChEBI" id="CHEBI:18420"/>
    </ligand>
</feature>
<feature type="binding site" evidence="4">
    <location>
        <position position="45"/>
    </location>
    <ligand>
        <name>substrate</name>
    </ligand>
</feature>
<feature type="binding site" evidence="4">
    <location>
        <position position="229"/>
    </location>
    <ligand>
        <name>Mg(2+)</name>
        <dbReference type="ChEBI" id="CHEBI:18420"/>
    </ligand>
</feature>
<evidence type="ECO:0000313" key="8">
    <source>
        <dbReference type="Proteomes" id="UP000317265"/>
    </source>
</evidence>
<comment type="subunit">
    <text evidence="4">Homodimer.</text>
</comment>
<comment type="cofactor">
    <cofactor evidence="4">
        <name>Mg(2+)</name>
        <dbReference type="ChEBI" id="CHEBI:18420"/>
    </cofactor>
    <text evidence="4">Binds 2 magnesium ions per subunit.</text>
</comment>
<sequence length="261" mass="31069">MIINWIRSRVLKYIYEYYEKKLLNEVRKGKMPEHIGLILDGNRRWAIEMGFSPEKGHEFGFEKVKEVLKWCWELGINIVTIYVLSTENLNRSKEELDNLFRLAKIGFREILENPEIDRYKVRVKAIGKLEVLDDELIDLIKKAEEKTKKYSENKLYIAIAYGGRTEILDATKKIVEAVLKGELNINDINEDIFSKYLYTQGDKDPDLIIRTSGEERLSGFLLWQSAYSELYFMDVYWPEIRKIDLLRAIRTYQKRHRRFGR</sequence>
<dbReference type="AlphaFoldDB" id="A0A520KFC7"/>
<dbReference type="CDD" id="cd00475">
    <property type="entry name" value="Cis_IPPS"/>
    <property type="match status" value="1"/>
</dbReference>
<evidence type="ECO:0000313" key="7">
    <source>
        <dbReference type="Proteomes" id="UP000316080"/>
    </source>
</evidence>